<keyword evidence="3" id="KW-1185">Reference proteome</keyword>
<accession>A0ABX4MDM8</accession>
<dbReference type="Proteomes" id="UP000194577">
    <property type="component" value="Unassembled WGS sequence"/>
</dbReference>
<feature type="region of interest" description="Disordered" evidence="1">
    <location>
        <begin position="1"/>
        <end position="29"/>
    </location>
</feature>
<evidence type="ECO:0000313" key="2">
    <source>
        <dbReference type="EMBL" id="PHP52192.1"/>
    </source>
</evidence>
<gene>
    <name evidence="2" type="ORF">BW737_010995</name>
</gene>
<organism evidence="2 3">
    <name type="scientific">Actinomyces ruminis</name>
    <dbReference type="NCBI Taxonomy" id="1937003"/>
    <lineage>
        <taxon>Bacteria</taxon>
        <taxon>Bacillati</taxon>
        <taxon>Actinomycetota</taxon>
        <taxon>Actinomycetes</taxon>
        <taxon>Actinomycetales</taxon>
        <taxon>Actinomycetaceae</taxon>
        <taxon>Actinomyces</taxon>
    </lineage>
</organism>
<proteinExistence type="predicted"/>
<name>A0ABX4MDM8_9ACTO</name>
<evidence type="ECO:0000256" key="1">
    <source>
        <dbReference type="SAM" id="MobiDB-lite"/>
    </source>
</evidence>
<comment type="caution">
    <text evidence="2">The sequence shown here is derived from an EMBL/GenBank/DDBJ whole genome shotgun (WGS) entry which is preliminary data.</text>
</comment>
<protein>
    <submittedName>
        <fullName evidence="2">Uncharacterized protein</fullName>
    </submittedName>
</protein>
<feature type="compositionally biased region" description="Pro residues" evidence="1">
    <location>
        <begin position="20"/>
        <end position="29"/>
    </location>
</feature>
<sequence length="253" mass="26635">MTEPSPDPYSTDRRADPPGGSDPPPYAPPAVPRLFDMGLVLPTALVTRAGPHTAFVRVFPMEATTQVAATAWRAGFRLSPPAPETDWLLLTDAGGLTDRGLGALADALNAAGLRAFAYAGTGPLGSRVGEHGLPHRLGARRPVAADGTVFVEVVLHEPWFNEGPEPIPAARTIIYGPTEDLELFQQTAAERFVVESVSESGGVAALWIDHAEVAAGLTSIETLVEELDAALRECGLQGPIHIIDRRDAPDGAG</sequence>
<evidence type="ECO:0000313" key="3">
    <source>
        <dbReference type="Proteomes" id="UP000194577"/>
    </source>
</evidence>
<dbReference type="RefSeq" id="WP_086615128.1">
    <property type="nucleotide sequence ID" value="NZ_MTPX02000059.1"/>
</dbReference>
<dbReference type="EMBL" id="MTPX02000059">
    <property type="protein sequence ID" value="PHP52192.1"/>
    <property type="molecule type" value="Genomic_DNA"/>
</dbReference>
<reference evidence="2 3" key="1">
    <citation type="submission" date="2017-10" db="EMBL/GenBank/DDBJ databases">
        <title>Draft genome sequence of cellulolytic Actinomyces sp CtC72 isolated from cattle rumen fluid.</title>
        <authorList>
            <person name="Joshi A.J."/>
            <person name="Vasudevan G."/>
            <person name="Lanjekar V.B."/>
            <person name="Hivarkar S."/>
            <person name="Engineer A."/>
            <person name="Pore S.D."/>
            <person name="Dhakephalkar P.K."/>
            <person name="Dagar S."/>
        </authorList>
    </citation>
    <scope>NUCLEOTIDE SEQUENCE [LARGE SCALE GENOMIC DNA]</scope>
    <source>
        <strain evidence="3">CtC72</strain>
    </source>
</reference>